<accession>A0A502E7H3</accession>
<keyword evidence="2" id="KW-0560">Oxidoreductase</keyword>
<dbReference type="InterPro" id="IPR036291">
    <property type="entry name" value="NAD(P)-bd_dom_sf"/>
</dbReference>
<protein>
    <submittedName>
        <fullName evidence="4">SDR family NAD(P)-dependent oxidoreductase</fullName>
    </submittedName>
</protein>
<dbReference type="Gene3D" id="3.40.50.720">
    <property type="entry name" value="NAD(P)-binding Rossmann-like Domain"/>
    <property type="match status" value="1"/>
</dbReference>
<feature type="domain" description="Ketoreductase" evidence="3">
    <location>
        <begin position="6"/>
        <end position="196"/>
    </location>
</feature>
<name>A0A502E7H3_9MYCO</name>
<proteinExistence type="inferred from homology"/>
<dbReference type="PRINTS" id="PR00081">
    <property type="entry name" value="GDHRDH"/>
</dbReference>
<dbReference type="SUPFAM" id="SSF51735">
    <property type="entry name" value="NAD(P)-binding Rossmann-fold domains"/>
    <property type="match status" value="1"/>
</dbReference>
<organism evidence="4 5">
    <name type="scientific">Mycolicibacterium hodleri</name>
    <dbReference type="NCBI Taxonomy" id="49897"/>
    <lineage>
        <taxon>Bacteria</taxon>
        <taxon>Bacillati</taxon>
        <taxon>Actinomycetota</taxon>
        <taxon>Actinomycetes</taxon>
        <taxon>Mycobacteriales</taxon>
        <taxon>Mycobacteriaceae</taxon>
        <taxon>Mycolicibacterium</taxon>
    </lineage>
</organism>
<dbReference type="InterPro" id="IPR020904">
    <property type="entry name" value="Sc_DH/Rdtase_CS"/>
</dbReference>
<reference evidence="4 5" key="1">
    <citation type="journal article" date="2019" name="Environ. Microbiol.">
        <title>Species interactions and distinct microbial communities in high Arctic permafrost affected cryosols are associated with the CH4 and CO2 gas fluxes.</title>
        <authorList>
            <person name="Altshuler I."/>
            <person name="Hamel J."/>
            <person name="Turney S."/>
            <person name="Magnuson E."/>
            <person name="Levesque R."/>
            <person name="Greer C."/>
            <person name="Whyte L.G."/>
        </authorList>
    </citation>
    <scope>NUCLEOTIDE SEQUENCE [LARGE SCALE GENOMIC DNA]</scope>
    <source>
        <strain evidence="4 5">S5.20</strain>
    </source>
</reference>
<dbReference type="AlphaFoldDB" id="A0A502E7H3"/>
<dbReference type="RefSeq" id="WP_140694253.1">
    <property type="nucleotide sequence ID" value="NZ_RCZG01000008.1"/>
</dbReference>
<evidence type="ECO:0000313" key="4">
    <source>
        <dbReference type="EMBL" id="TPG32401.1"/>
    </source>
</evidence>
<dbReference type="Pfam" id="PF00106">
    <property type="entry name" value="adh_short"/>
    <property type="match status" value="1"/>
</dbReference>
<dbReference type="GO" id="GO:0016491">
    <property type="term" value="F:oxidoreductase activity"/>
    <property type="evidence" value="ECO:0007669"/>
    <property type="project" value="UniProtKB-KW"/>
</dbReference>
<dbReference type="PANTHER" id="PTHR43658:SF8">
    <property type="entry name" value="17-BETA-HYDROXYSTEROID DEHYDROGENASE 14-RELATED"/>
    <property type="match status" value="1"/>
</dbReference>
<evidence type="ECO:0000256" key="1">
    <source>
        <dbReference type="ARBA" id="ARBA00006484"/>
    </source>
</evidence>
<keyword evidence="5" id="KW-1185">Reference proteome</keyword>
<dbReference type="PROSITE" id="PS00061">
    <property type="entry name" value="ADH_SHORT"/>
    <property type="match status" value="1"/>
</dbReference>
<dbReference type="InterPro" id="IPR002347">
    <property type="entry name" value="SDR_fam"/>
</dbReference>
<dbReference type="Proteomes" id="UP000320095">
    <property type="component" value="Unassembled WGS sequence"/>
</dbReference>
<evidence type="ECO:0000313" key="5">
    <source>
        <dbReference type="Proteomes" id="UP000320095"/>
    </source>
</evidence>
<dbReference type="InterPro" id="IPR057326">
    <property type="entry name" value="KR_dom"/>
</dbReference>
<evidence type="ECO:0000259" key="3">
    <source>
        <dbReference type="SMART" id="SM00822"/>
    </source>
</evidence>
<dbReference type="OrthoDB" id="9795647at2"/>
<sequence length="254" mass="26356">MEVRGSSAVVTGGASGLGLASVHKLRSAGASVVIVDLPSSNGEVIAKELGDDVAFVAADVRDADAVAEAFDLAESLGPVRVLVHCAGRGGALRLVDRDGNPGSLELYTEVVMINLIGSFNVLRIAAARMAKNEPVDGDRGVAILTASVAAFEGQIGQIPYASAKAGIVGMTIVAARDLASKNIRVCTIAPGTFDTPILSRLSDDVKESLARAVPHPSRLGQPEEYAKLALHIIDNSMLNGETIRLDGAIRMPPR</sequence>
<dbReference type="SMART" id="SM00822">
    <property type="entry name" value="PKS_KR"/>
    <property type="match status" value="1"/>
</dbReference>
<comment type="caution">
    <text evidence="4">The sequence shown here is derived from an EMBL/GenBank/DDBJ whole genome shotgun (WGS) entry which is preliminary data.</text>
</comment>
<comment type="similarity">
    <text evidence="1">Belongs to the short-chain dehydrogenases/reductases (SDR) family.</text>
</comment>
<dbReference type="EMBL" id="RCZG01000008">
    <property type="protein sequence ID" value="TPG32401.1"/>
    <property type="molecule type" value="Genomic_DNA"/>
</dbReference>
<gene>
    <name evidence="4" type="ORF">EAH80_19140</name>
</gene>
<dbReference type="PANTHER" id="PTHR43658">
    <property type="entry name" value="SHORT-CHAIN DEHYDROGENASE/REDUCTASE"/>
    <property type="match status" value="1"/>
</dbReference>
<evidence type="ECO:0000256" key="2">
    <source>
        <dbReference type="ARBA" id="ARBA00023002"/>
    </source>
</evidence>